<dbReference type="HOGENOM" id="CLU_3141509_0_0_4"/>
<gene>
    <name evidence="1" type="ORF">HMPREF1476_01618</name>
</gene>
<dbReference type="Proteomes" id="UP000014400">
    <property type="component" value="Unassembled WGS sequence"/>
</dbReference>
<accession>S3CDI0</accession>
<evidence type="ECO:0000313" key="1">
    <source>
        <dbReference type="EMBL" id="EPD98579.1"/>
    </source>
</evidence>
<sequence>MKFTALHMSDAASVASAAGGQSLRLPPLHLGLRLPPRSALHLRVEDGFC</sequence>
<organism evidence="1 2">
    <name type="scientific">Sutterella wadsworthensis HGA0223</name>
    <dbReference type="NCBI Taxonomy" id="1203554"/>
    <lineage>
        <taxon>Bacteria</taxon>
        <taxon>Pseudomonadati</taxon>
        <taxon>Pseudomonadota</taxon>
        <taxon>Betaproteobacteria</taxon>
        <taxon>Burkholderiales</taxon>
        <taxon>Sutterellaceae</taxon>
        <taxon>Sutterella</taxon>
    </lineage>
</organism>
<proteinExistence type="predicted"/>
<evidence type="ECO:0000313" key="2">
    <source>
        <dbReference type="Proteomes" id="UP000014400"/>
    </source>
</evidence>
<reference evidence="1 2" key="1">
    <citation type="submission" date="2013-04" db="EMBL/GenBank/DDBJ databases">
        <title>The Genome Sequence of Sutterella wadsworthensis HGA0223.</title>
        <authorList>
            <consortium name="The Broad Institute Genomics Platform"/>
            <person name="Earl A."/>
            <person name="Ward D."/>
            <person name="Feldgarden M."/>
            <person name="Gevers D."/>
            <person name="Schmidt T.M."/>
            <person name="Dover J."/>
            <person name="Dai D."/>
            <person name="Walker B."/>
            <person name="Young S."/>
            <person name="Zeng Q."/>
            <person name="Gargeya S."/>
            <person name="Fitzgerald M."/>
            <person name="Haas B."/>
            <person name="Abouelleil A."/>
            <person name="Allen A.W."/>
            <person name="Alvarado L."/>
            <person name="Arachchi H.M."/>
            <person name="Berlin A.M."/>
            <person name="Chapman S.B."/>
            <person name="Gainer-Dewar J."/>
            <person name="Goldberg J."/>
            <person name="Griggs A."/>
            <person name="Gujja S."/>
            <person name="Hansen M."/>
            <person name="Howarth C."/>
            <person name="Imamovic A."/>
            <person name="Ireland A."/>
            <person name="Larimer J."/>
            <person name="McCowan C."/>
            <person name="Murphy C."/>
            <person name="Pearson M."/>
            <person name="Poon T.W."/>
            <person name="Priest M."/>
            <person name="Roberts A."/>
            <person name="Saif S."/>
            <person name="Shea T."/>
            <person name="Sisk P."/>
            <person name="Sykes S."/>
            <person name="Wortman J."/>
            <person name="Nusbaum C."/>
            <person name="Birren B."/>
        </authorList>
    </citation>
    <scope>NUCLEOTIDE SEQUENCE [LARGE SCALE GENOMIC DNA]</scope>
    <source>
        <strain evidence="1 2">HGA0223</strain>
    </source>
</reference>
<comment type="caution">
    <text evidence="1">The sequence shown here is derived from an EMBL/GenBank/DDBJ whole genome shotgun (WGS) entry which is preliminary data.</text>
</comment>
<dbReference type="AlphaFoldDB" id="S3CDI0"/>
<dbReference type="EMBL" id="ATCF01000022">
    <property type="protein sequence ID" value="EPD98579.1"/>
    <property type="molecule type" value="Genomic_DNA"/>
</dbReference>
<keyword evidence="2" id="KW-1185">Reference proteome</keyword>
<protein>
    <submittedName>
        <fullName evidence="1">Uncharacterized protein</fullName>
    </submittedName>
</protein>
<name>S3CDI0_9BURK</name>